<reference evidence="1" key="1">
    <citation type="journal article" date="2022" name="bioRxiv">
        <title>Sequencing and chromosome-scale assembly of the giantPleurodeles waltlgenome.</title>
        <authorList>
            <person name="Brown T."/>
            <person name="Elewa A."/>
            <person name="Iarovenko S."/>
            <person name="Subramanian E."/>
            <person name="Araus A.J."/>
            <person name="Petzold A."/>
            <person name="Susuki M."/>
            <person name="Suzuki K.-i.T."/>
            <person name="Hayashi T."/>
            <person name="Toyoda A."/>
            <person name="Oliveira C."/>
            <person name="Osipova E."/>
            <person name="Leigh N.D."/>
            <person name="Simon A."/>
            <person name="Yun M.H."/>
        </authorList>
    </citation>
    <scope>NUCLEOTIDE SEQUENCE</scope>
    <source>
        <strain evidence="1">20211129_DDA</strain>
        <tissue evidence="1">Liver</tissue>
    </source>
</reference>
<dbReference type="EMBL" id="JANPWB010000015">
    <property type="protein sequence ID" value="KAJ1094789.1"/>
    <property type="molecule type" value="Genomic_DNA"/>
</dbReference>
<feature type="non-terminal residue" evidence="1">
    <location>
        <position position="1"/>
    </location>
</feature>
<evidence type="ECO:0000313" key="1">
    <source>
        <dbReference type="EMBL" id="KAJ1094789.1"/>
    </source>
</evidence>
<accession>A0AAV7LWT4</accession>
<dbReference type="Proteomes" id="UP001066276">
    <property type="component" value="Chromosome 11"/>
</dbReference>
<dbReference type="AlphaFoldDB" id="A0AAV7LWT4"/>
<evidence type="ECO:0000313" key="2">
    <source>
        <dbReference type="Proteomes" id="UP001066276"/>
    </source>
</evidence>
<feature type="non-terminal residue" evidence="1">
    <location>
        <position position="80"/>
    </location>
</feature>
<sequence>VLVLSQCRGCFSSVSVEGASPQSLQRIPLLCFSSVTSEGAPSITPGCTSSLPQGLLSSPSGAPSLPQVLLSLKDSSPLPQ</sequence>
<gene>
    <name evidence="1" type="ORF">NDU88_007832</name>
</gene>
<proteinExistence type="predicted"/>
<organism evidence="1 2">
    <name type="scientific">Pleurodeles waltl</name>
    <name type="common">Iberian ribbed newt</name>
    <dbReference type="NCBI Taxonomy" id="8319"/>
    <lineage>
        <taxon>Eukaryota</taxon>
        <taxon>Metazoa</taxon>
        <taxon>Chordata</taxon>
        <taxon>Craniata</taxon>
        <taxon>Vertebrata</taxon>
        <taxon>Euteleostomi</taxon>
        <taxon>Amphibia</taxon>
        <taxon>Batrachia</taxon>
        <taxon>Caudata</taxon>
        <taxon>Salamandroidea</taxon>
        <taxon>Salamandridae</taxon>
        <taxon>Pleurodelinae</taxon>
        <taxon>Pleurodeles</taxon>
    </lineage>
</organism>
<keyword evidence="2" id="KW-1185">Reference proteome</keyword>
<protein>
    <submittedName>
        <fullName evidence="1">Uncharacterized protein</fullName>
    </submittedName>
</protein>
<comment type="caution">
    <text evidence="1">The sequence shown here is derived from an EMBL/GenBank/DDBJ whole genome shotgun (WGS) entry which is preliminary data.</text>
</comment>
<name>A0AAV7LWT4_PLEWA</name>